<comment type="similarity">
    <text evidence="5">Belongs to the class I-like SAM-binding methyltransferase superfamily. EFM5 family.</text>
</comment>
<dbReference type="InterPro" id="IPR019369">
    <property type="entry name" value="Efm5/EEF1AKMT1"/>
</dbReference>
<comment type="function">
    <text evidence="5">S-adenosyl-L-methionine-dependent protein-lysine N-methyltransferase that trimethylates elongation factor 1-alpha at 'Lys-79'.</text>
</comment>
<evidence type="ECO:0000256" key="2">
    <source>
        <dbReference type="ARBA" id="ARBA00022490"/>
    </source>
</evidence>
<evidence type="ECO:0000313" key="7">
    <source>
        <dbReference type="Proteomes" id="UP000182444"/>
    </source>
</evidence>
<organism evidence="6 7">
    <name type="scientific">Yarrowia lipolytica</name>
    <name type="common">Candida lipolytica</name>
    <dbReference type="NCBI Taxonomy" id="4952"/>
    <lineage>
        <taxon>Eukaryota</taxon>
        <taxon>Fungi</taxon>
        <taxon>Dikarya</taxon>
        <taxon>Ascomycota</taxon>
        <taxon>Saccharomycotina</taxon>
        <taxon>Dipodascomycetes</taxon>
        <taxon>Dipodascales</taxon>
        <taxon>Dipodascales incertae sedis</taxon>
        <taxon>Yarrowia</taxon>
    </lineage>
</organism>
<dbReference type="RefSeq" id="XP_502131.2">
    <property type="nucleotide sequence ID" value="XM_502131.2"/>
</dbReference>
<dbReference type="VEuPathDB" id="FungiDB:YALI1_C30683g"/>
<proteinExistence type="inferred from homology"/>
<dbReference type="GO" id="GO:0016279">
    <property type="term" value="F:protein-lysine N-methyltransferase activity"/>
    <property type="evidence" value="ECO:0007669"/>
    <property type="project" value="UniProtKB-UniRule"/>
</dbReference>
<name>A0A1D8NC90_YARLL</name>
<dbReference type="HAMAP" id="MF_03187">
    <property type="entry name" value="Methyltr_EFM5"/>
    <property type="match status" value="1"/>
</dbReference>
<dbReference type="OrthoDB" id="206354at2759"/>
<evidence type="ECO:0000256" key="1">
    <source>
        <dbReference type="ARBA" id="ARBA00004496"/>
    </source>
</evidence>
<dbReference type="InterPro" id="IPR041370">
    <property type="entry name" value="Mlase_EEF1AKMT1/ZCCHC4"/>
</dbReference>
<evidence type="ECO:0000256" key="4">
    <source>
        <dbReference type="ARBA" id="ARBA00022679"/>
    </source>
</evidence>
<evidence type="ECO:0000256" key="3">
    <source>
        <dbReference type="ARBA" id="ARBA00022603"/>
    </source>
</evidence>
<dbReference type="EMBL" id="CP017555">
    <property type="protein sequence ID" value="AOW03248.1"/>
    <property type="molecule type" value="Genomic_DNA"/>
</dbReference>
<accession>A0A1D8NC90</accession>
<keyword evidence="4 5" id="KW-0808">Transferase</keyword>
<dbReference type="VEuPathDB" id="FungiDB:YALI0_C22319g"/>
<dbReference type="KEGG" id="yli:2909694"/>
<protein>
    <recommendedName>
        <fullName evidence="5">Protein-lysine N-methyltransferase EFM5</fullName>
        <ecNumber evidence="5">2.1.1.-</ecNumber>
    </recommendedName>
    <alternativeName>
        <fullName evidence="5">Elongation factor methyltransferase 5</fullName>
    </alternativeName>
</protein>
<dbReference type="PANTHER" id="PTHR13200:SF0">
    <property type="entry name" value="EEF1A LYSINE METHYLTRANSFERASE 1"/>
    <property type="match status" value="1"/>
</dbReference>
<keyword evidence="2 5" id="KW-0963">Cytoplasm</keyword>
<dbReference type="AlphaFoldDB" id="A0A1D8NC90"/>
<sequence length="259" mass="29380">MAPDVASFIENDLHTEIDASLGFEDEPLQLSASTLAALMDFQNEQEEREQKFAELHKQAEEDFDKLCDGSKDIQDFEEDWQLSQFWYNKATATKLARELLAGADKDTVIAIVSAPSVYAAMKALPEEEIVTQNVFLLEYDERFGVLAGKKRFVLYDFNKPLVLPSEIKNVCDRVLVDPPFLSEECQTKAAMTARLLLKKPTARNDKYKAIVCTGERMANVIAKVYPDTKVTDFHPEHEKGLSNEFRCYATYEGAGWKFV</sequence>
<comment type="subcellular location">
    <subcellularLocation>
        <location evidence="1 5">Cytoplasm</location>
    </subcellularLocation>
</comment>
<evidence type="ECO:0000256" key="5">
    <source>
        <dbReference type="HAMAP-Rule" id="MF_03187"/>
    </source>
</evidence>
<dbReference type="EC" id="2.1.1.-" evidence="5"/>
<keyword evidence="3 5" id="KW-0489">Methyltransferase</keyword>
<dbReference type="PANTHER" id="PTHR13200">
    <property type="entry name" value="EEF1A LYSINE METHYLTRANSFERASE 1"/>
    <property type="match status" value="1"/>
</dbReference>
<dbReference type="OMA" id="CNFRPEH"/>
<evidence type="ECO:0000313" key="6">
    <source>
        <dbReference type="EMBL" id="AOW03248.1"/>
    </source>
</evidence>
<gene>
    <name evidence="5" type="primary">EFM5</name>
    <name evidence="6" type="ORF">YALI1_C30683g</name>
</gene>
<dbReference type="GeneID" id="2909694"/>
<dbReference type="Proteomes" id="UP000182444">
    <property type="component" value="Chromosome 1C"/>
</dbReference>
<dbReference type="eggNOG" id="KOG3350">
    <property type="taxonomic scope" value="Eukaryota"/>
</dbReference>
<reference evidence="6 7" key="1">
    <citation type="journal article" date="2016" name="PLoS ONE">
        <title>Sequence Assembly of Yarrowia lipolytica Strain W29/CLIB89 Shows Transposable Element Diversity.</title>
        <authorList>
            <person name="Magnan C."/>
            <person name="Yu J."/>
            <person name="Chang I."/>
            <person name="Jahn E."/>
            <person name="Kanomata Y."/>
            <person name="Wu J."/>
            <person name="Zeller M."/>
            <person name="Oakes M."/>
            <person name="Baldi P."/>
            <person name="Sandmeyer S."/>
        </authorList>
    </citation>
    <scope>NUCLEOTIDE SEQUENCE [LARGE SCALE GENOMIC DNA]</scope>
    <source>
        <strain evidence="7">CLIB89(W29)</strain>
    </source>
</reference>
<dbReference type="Pfam" id="PF10237">
    <property type="entry name" value="N6-adenineMlase"/>
    <property type="match status" value="1"/>
</dbReference>
<dbReference type="GO" id="GO:0032259">
    <property type="term" value="P:methylation"/>
    <property type="evidence" value="ECO:0007669"/>
    <property type="project" value="UniProtKB-KW"/>
</dbReference>
<dbReference type="GO" id="GO:0005737">
    <property type="term" value="C:cytoplasm"/>
    <property type="evidence" value="ECO:0007669"/>
    <property type="project" value="UniProtKB-SubCell"/>
</dbReference>